<evidence type="ECO:0000313" key="7">
    <source>
        <dbReference type="EMBL" id="KYB29075.1"/>
    </source>
</evidence>
<reference evidence="7 8" key="2">
    <citation type="journal article" date="2010" name="Nucleic Acids Res.">
        <title>BeetleBase in 2010: revisions to provide comprehensive genomic information for Tribolium castaneum.</title>
        <authorList>
            <person name="Kim H.S."/>
            <person name="Murphy T."/>
            <person name="Xia J."/>
            <person name="Caragea D."/>
            <person name="Park Y."/>
            <person name="Beeman R.W."/>
            <person name="Lorenzen M.D."/>
            <person name="Butcher S."/>
            <person name="Manak J.R."/>
            <person name="Brown S.J."/>
        </authorList>
    </citation>
    <scope>GENOME REANNOTATION</scope>
    <source>
        <strain evidence="7 8">Georgia GA2</strain>
    </source>
</reference>
<dbReference type="Pfam" id="PF13855">
    <property type="entry name" value="LRR_8"/>
    <property type="match status" value="4"/>
</dbReference>
<feature type="chain" id="PRO_5007300279" evidence="6">
    <location>
        <begin position="19"/>
        <end position="638"/>
    </location>
</feature>
<dbReference type="PROSITE" id="PS51450">
    <property type="entry name" value="LRR"/>
    <property type="match status" value="4"/>
</dbReference>
<dbReference type="InterPro" id="IPR032675">
    <property type="entry name" value="LRR_dom_sf"/>
</dbReference>
<dbReference type="SUPFAM" id="SSF52058">
    <property type="entry name" value="L domain-like"/>
    <property type="match status" value="2"/>
</dbReference>
<dbReference type="InterPro" id="IPR003591">
    <property type="entry name" value="Leu-rich_rpt_typical-subtyp"/>
</dbReference>
<dbReference type="PRINTS" id="PR00019">
    <property type="entry name" value="LEURICHRPT"/>
</dbReference>
<keyword evidence="2 6" id="KW-0732">Signal</keyword>
<dbReference type="FunFam" id="3.80.10.10:FF:001164">
    <property type="entry name" value="GH01279p"/>
    <property type="match status" value="1"/>
</dbReference>
<dbReference type="FunFam" id="3.80.10.10:FF:000770">
    <property type="entry name" value="Uncharacterized protein"/>
    <property type="match status" value="1"/>
</dbReference>
<dbReference type="Proteomes" id="UP000007266">
    <property type="component" value="Linkage group 2"/>
</dbReference>
<accession>A0A139WMM4</accession>
<dbReference type="InterPro" id="IPR001611">
    <property type="entry name" value="Leu-rich_rpt"/>
</dbReference>
<evidence type="ECO:0000256" key="3">
    <source>
        <dbReference type="ARBA" id="ARBA00022737"/>
    </source>
</evidence>
<name>A0A139WMM4_TRICA</name>
<dbReference type="Gene3D" id="3.80.10.10">
    <property type="entry name" value="Ribonuclease Inhibitor"/>
    <property type="match status" value="4"/>
</dbReference>
<evidence type="ECO:0000256" key="4">
    <source>
        <dbReference type="ARBA" id="ARBA00023180"/>
    </source>
</evidence>
<dbReference type="PANTHER" id="PTHR24366">
    <property type="entry name" value="IG(IMMUNOGLOBULIN) AND LRR(LEUCINE RICH REPEAT) DOMAINS"/>
    <property type="match status" value="1"/>
</dbReference>
<keyword evidence="5" id="KW-1133">Transmembrane helix</keyword>
<keyword evidence="5" id="KW-0472">Membrane</keyword>
<dbReference type="AlphaFoldDB" id="A0A139WMM4"/>
<proteinExistence type="predicted"/>
<keyword evidence="8" id="KW-1185">Reference proteome</keyword>
<dbReference type="STRING" id="7070.A0A139WMM4"/>
<dbReference type="EMBL" id="KQ971312">
    <property type="protein sequence ID" value="KYB29075.1"/>
    <property type="molecule type" value="Genomic_DNA"/>
</dbReference>
<keyword evidence="1" id="KW-0433">Leucine-rich repeat</keyword>
<feature type="signal peptide" evidence="6">
    <location>
        <begin position="1"/>
        <end position="18"/>
    </location>
</feature>
<dbReference type="OrthoDB" id="2013775at2759"/>
<evidence type="ECO:0000256" key="1">
    <source>
        <dbReference type="ARBA" id="ARBA00022614"/>
    </source>
</evidence>
<evidence type="ECO:0000256" key="6">
    <source>
        <dbReference type="SAM" id="SignalP"/>
    </source>
</evidence>
<sequence length="638" mass="71623">MNFWTLVSLFILAQETLQSCVISSKLITIHAWHYRVQTTRTENSIQCVNETISSNLGAKVKPLAEKYSPKWLEIIDTNSPEIPSGVFSLVSALLDLRINNASVQIIQPGAFNNLTNLTKLSLKCNRLTSVKKTYFANLSMLEELDLSYNNIASVDSKSFVGLTELRMLSLQNNFLTDLAPDLFKDQIKSLYSLDLSFNKFVTIKNGIVSNLKTLNTIYLNNNNLKILSGCEFNNTKNLKYVYVNNNNLQALDKLNLPSEVTVFNASHNLIKSMSFWVHAVVYLLDMSSNGITSVQNLSFENATIKEMNLDQNYLGINPSYNHSNFFKSFLVLETISLGYNNLQQLDRYAFAQTKVLTKLNLTGNYLTKGDFLNFLTKLEYLNLSFNKFDSNLNLTSLANLKELDLGSNNLAQIPFDFFAGLKHLQKLNLGNNKIAKLALGCFRDLQNLRVIDLSSNKISSLDVGVFAGLLGLNELNLSYNELTQLNGAVFHNLRFLRALGLKKTKVSYTIVENVLSQSLSLRNVDLAENNWSCSLLTKLINKFRILKLADAGDYNVTNIDGVACSYNDDDLADLVNLETRNFATFNAKLSTGNTLLILVLVVLVMHLAIIVLICKSNRMIKIGQRPKSEQEMQLVSDC</sequence>
<reference evidence="7 8" key="1">
    <citation type="journal article" date="2008" name="Nature">
        <title>The genome of the model beetle and pest Tribolium castaneum.</title>
        <authorList>
            <consortium name="Tribolium Genome Sequencing Consortium"/>
            <person name="Richards S."/>
            <person name="Gibbs R.A."/>
            <person name="Weinstock G.M."/>
            <person name="Brown S.J."/>
            <person name="Denell R."/>
            <person name="Beeman R.W."/>
            <person name="Gibbs R."/>
            <person name="Beeman R.W."/>
            <person name="Brown S.J."/>
            <person name="Bucher G."/>
            <person name="Friedrich M."/>
            <person name="Grimmelikhuijzen C.J."/>
            <person name="Klingler M."/>
            <person name="Lorenzen M."/>
            <person name="Richards S."/>
            <person name="Roth S."/>
            <person name="Schroder R."/>
            <person name="Tautz D."/>
            <person name="Zdobnov E.M."/>
            <person name="Muzny D."/>
            <person name="Gibbs R.A."/>
            <person name="Weinstock G.M."/>
            <person name="Attaway T."/>
            <person name="Bell S."/>
            <person name="Buhay C.J."/>
            <person name="Chandrabose M.N."/>
            <person name="Chavez D."/>
            <person name="Clerk-Blankenburg K.P."/>
            <person name="Cree A."/>
            <person name="Dao M."/>
            <person name="Davis C."/>
            <person name="Chacko J."/>
            <person name="Dinh H."/>
            <person name="Dugan-Rocha S."/>
            <person name="Fowler G."/>
            <person name="Garner T.T."/>
            <person name="Garnes J."/>
            <person name="Gnirke A."/>
            <person name="Hawes A."/>
            <person name="Hernandez J."/>
            <person name="Hines S."/>
            <person name="Holder M."/>
            <person name="Hume J."/>
            <person name="Jhangiani S.N."/>
            <person name="Joshi V."/>
            <person name="Khan Z.M."/>
            <person name="Jackson L."/>
            <person name="Kovar C."/>
            <person name="Kowis A."/>
            <person name="Lee S."/>
            <person name="Lewis L.R."/>
            <person name="Margolis J."/>
            <person name="Morgan M."/>
            <person name="Nazareth L.V."/>
            <person name="Nguyen N."/>
            <person name="Okwuonu G."/>
            <person name="Parker D."/>
            <person name="Richards S."/>
            <person name="Ruiz S.J."/>
            <person name="Santibanez J."/>
            <person name="Savard J."/>
            <person name="Scherer S.E."/>
            <person name="Schneider B."/>
            <person name="Sodergren E."/>
            <person name="Tautz D."/>
            <person name="Vattahil S."/>
            <person name="Villasana D."/>
            <person name="White C.S."/>
            <person name="Wright R."/>
            <person name="Park Y."/>
            <person name="Beeman R.W."/>
            <person name="Lord J."/>
            <person name="Oppert B."/>
            <person name="Lorenzen M."/>
            <person name="Brown S."/>
            <person name="Wang L."/>
            <person name="Savard J."/>
            <person name="Tautz D."/>
            <person name="Richards S."/>
            <person name="Weinstock G."/>
            <person name="Gibbs R.A."/>
            <person name="Liu Y."/>
            <person name="Worley K."/>
            <person name="Weinstock G."/>
            <person name="Elsik C.G."/>
            <person name="Reese J.T."/>
            <person name="Elhaik E."/>
            <person name="Landan G."/>
            <person name="Graur D."/>
            <person name="Arensburger P."/>
            <person name="Atkinson P."/>
            <person name="Beeman R.W."/>
            <person name="Beidler J."/>
            <person name="Brown S.J."/>
            <person name="Demuth J.P."/>
            <person name="Drury D.W."/>
            <person name="Du Y.Z."/>
            <person name="Fujiwara H."/>
            <person name="Lorenzen M."/>
            <person name="Maselli V."/>
            <person name="Osanai M."/>
            <person name="Park Y."/>
            <person name="Robertson H.M."/>
            <person name="Tu Z."/>
            <person name="Wang J.J."/>
            <person name="Wang S."/>
            <person name="Richards S."/>
            <person name="Song H."/>
            <person name="Zhang L."/>
            <person name="Sodergren E."/>
            <person name="Werner D."/>
            <person name="Stanke M."/>
            <person name="Morgenstern B."/>
            <person name="Solovyev V."/>
            <person name="Kosarev P."/>
            <person name="Brown G."/>
            <person name="Chen H.C."/>
            <person name="Ermolaeva O."/>
            <person name="Hlavina W."/>
            <person name="Kapustin Y."/>
            <person name="Kiryutin B."/>
            <person name="Kitts P."/>
            <person name="Maglott D."/>
            <person name="Pruitt K."/>
            <person name="Sapojnikov V."/>
            <person name="Souvorov A."/>
            <person name="Mackey A.J."/>
            <person name="Waterhouse R.M."/>
            <person name="Wyder S."/>
            <person name="Zdobnov E.M."/>
            <person name="Zdobnov E.M."/>
            <person name="Wyder S."/>
            <person name="Kriventseva E.V."/>
            <person name="Kadowaki T."/>
            <person name="Bork P."/>
            <person name="Aranda M."/>
            <person name="Bao R."/>
            <person name="Beermann A."/>
            <person name="Berns N."/>
            <person name="Bolognesi R."/>
            <person name="Bonneton F."/>
            <person name="Bopp D."/>
            <person name="Brown S.J."/>
            <person name="Bucher G."/>
            <person name="Butts T."/>
            <person name="Chaumot A."/>
            <person name="Denell R.E."/>
            <person name="Ferrier D.E."/>
            <person name="Friedrich M."/>
            <person name="Gordon C.M."/>
            <person name="Jindra M."/>
            <person name="Klingler M."/>
            <person name="Lan Q."/>
            <person name="Lattorff H.M."/>
            <person name="Laudet V."/>
            <person name="von Levetsow C."/>
            <person name="Liu Z."/>
            <person name="Lutz R."/>
            <person name="Lynch J.A."/>
            <person name="da Fonseca R.N."/>
            <person name="Posnien N."/>
            <person name="Reuter R."/>
            <person name="Roth S."/>
            <person name="Savard J."/>
            <person name="Schinko J.B."/>
            <person name="Schmitt C."/>
            <person name="Schoppmeier M."/>
            <person name="Schroder R."/>
            <person name="Shippy T.D."/>
            <person name="Simonnet F."/>
            <person name="Marques-Souza H."/>
            <person name="Tautz D."/>
            <person name="Tomoyasu Y."/>
            <person name="Trauner J."/>
            <person name="Van der Zee M."/>
            <person name="Vervoort M."/>
            <person name="Wittkopp N."/>
            <person name="Wimmer E.A."/>
            <person name="Yang X."/>
            <person name="Jones A.K."/>
            <person name="Sattelle D.B."/>
            <person name="Ebert P.R."/>
            <person name="Nelson D."/>
            <person name="Scott J.G."/>
            <person name="Beeman R.W."/>
            <person name="Muthukrishnan S."/>
            <person name="Kramer K.J."/>
            <person name="Arakane Y."/>
            <person name="Beeman R.W."/>
            <person name="Zhu Q."/>
            <person name="Hogenkamp D."/>
            <person name="Dixit R."/>
            <person name="Oppert B."/>
            <person name="Jiang H."/>
            <person name="Zou Z."/>
            <person name="Marshall J."/>
            <person name="Elpidina E."/>
            <person name="Vinokurov K."/>
            <person name="Oppert C."/>
            <person name="Zou Z."/>
            <person name="Evans J."/>
            <person name="Lu Z."/>
            <person name="Zhao P."/>
            <person name="Sumathipala N."/>
            <person name="Altincicek B."/>
            <person name="Vilcinskas A."/>
            <person name="Williams M."/>
            <person name="Hultmark D."/>
            <person name="Hetru C."/>
            <person name="Jiang H."/>
            <person name="Grimmelikhuijzen C.J."/>
            <person name="Hauser F."/>
            <person name="Cazzamali G."/>
            <person name="Williamson M."/>
            <person name="Park Y."/>
            <person name="Li B."/>
            <person name="Tanaka Y."/>
            <person name="Predel R."/>
            <person name="Neupert S."/>
            <person name="Schachtner J."/>
            <person name="Verleyen P."/>
            <person name="Raible F."/>
            <person name="Bork P."/>
            <person name="Friedrich M."/>
            <person name="Walden K.K."/>
            <person name="Robertson H.M."/>
            <person name="Angeli S."/>
            <person name="Foret S."/>
            <person name="Bucher G."/>
            <person name="Schuetz S."/>
            <person name="Maleszka R."/>
            <person name="Wimmer E.A."/>
            <person name="Beeman R.W."/>
            <person name="Lorenzen M."/>
            <person name="Tomoyasu Y."/>
            <person name="Miller S.C."/>
            <person name="Grossmann D."/>
            <person name="Bucher G."/>
        </authorList>
    </citation>
    <scope>NUCLEOTIDE SEQUENCE [LARGE SCALE GENOMIC DNA]</scope>
    <source>
        <strain evidence="7 8">Georgia GA2</strain>
    </source>
</reference>
<dbReference type="SMART" id="SM00369">
    <property type="entry name" value="LRR_TYP"/>
    <property type="match status" value="11"/>
</dbReference>
<keyword evidence="3" id="KW-0677">Repeat</keyword>
<evidence type="ECO:0000256" key="5">
    <source>
        <dbReference type="SAM" id="Phobius"/>
    </source>
</evidence>
<evidence type="ECO:0000313" key="8">
    <source>
        <dbReference type="Proteomes" id="UP000007266"/>
    </source>
</evidence>
<evidence type="ECO:0000256" key="2">
    <source>
        <dbReference type="ARBA" id="ARBA00022729"/>
    </source>
</evidence>
<dbReference type="PANTHER" id="PTHR24366:SF96">
    <property type="entry name" value="LEUCINE RICH REPEAT CONTAINING 53"/>
    <property type="match status" value="1"/>
</dbReference>
<dbReference type="InParanoid" id="A0A139WMM4"/>
<feature type="transmembrane region" description="Helical" evidence="5">
    <location>
        <begin position="595"/>
        <end position="614"/>
    </location>
</feature>
<organism evidence="7 8">
    <name type="scientific">Tribolium castaneum</name>
    <name type="common">Red flour beetle</name>
    <dbReference type="NCBI Taxonomy" id="7070"/>
    <lineage>
        <taxon>Eukaryota</taxon>
        <taxon>Metazoa</taxon>
        <taxon>Ecdysozoa</taxon>
        <taxon>Arthropoda</taxon>
        <taxon>Hexapoda</taxon>
        <taxon>Insecta</taxon>
        <taxon>Pterygota</taxon>
        <taxon>Neoptera</taxon>
        <taxon>Endopterygota</taxon>
        <taxon>Coleoptera</taxon>
        <taxon>Polyphaga</taxon>
        <taxon>Cucujiformia</taxon>
        <taxon>Tenebrionidae</taxon>
        <taxon>Tenebrionidae incertae sedis</taxon>
        <taxon>Tribolium</taxon>
    </lineage>
</organism>
<dbReference type="SMART" id="SM00365">
    <property type="entry name" value="LRR_SD22"/>
    <property type="match status" value="8"/>
</dbReference>
<gene>
    <name evidence="7" type="primary">AUGUSTUS-3.0.2_32050</name>
    <name evidence="7" type="ORF">TcasGA2_TC032050</name>
</gene>
<dbReference type="KEGG" id="tca:103315156"/>
<dbReference type="OMA" id="YSANVVY"/>
<keyword evidence="5" id="KW-0812">Transmembrane</keyword>
<protein>
    <submittedName>
        <fullName evidence="7">Chaoptin-like Protein</fullName>
    </submittedName>
</protein>
<keyword evidence="4" id="KW-0325">Glycoprotein</keyword>